<keyword evidence="6 9" id="KW-1133">Transmembrane helix</keyword>
<dbReference type="GO" id="GO:0005886">
    <property type="term" value="C:plasma membrane"/>
    <property type="evidence" value="ECO:0007669"/>
    <property type="project" value="TreeGrafter"/>
</dbReference>
<evidence type="ECO:0000259" key="10">
    <source>
        <dbReference type="PROSITE" id="PS50893"/>
    </source>
</evidence>
<dbReference type="InterPro" id="IPR027417">
    <property type="entry name" value="P-loop_NTPase"/>
</dbReference>
<dbReference type="SMART" id="SM00382">
    <property type="entry name" value="AAA"/>
    <property type="match status" value="1"/>
</dbReference>
<dbReference type="AlphaFoldDB" id="A0AAD9D6Q5"/>
<dbReference type="PROSITE" id="PS50893">
    <property type="entry name" value="ABC_TRANSPORTER_2"/>
    <property type="match status" value="1"/>
</dbReference>
<feature type="compositionally biased region" description="Basic and acidic residues" evidence="8">
    <location>
        <begin position="11"/>
        <end position="24"/>
    </location>
</feature>
<dbReference type="InterPro" id="IPR003593">
    <property type="entry name" value="AAA+_ATPase"/>
</dbReference>
<dbReference type="GO" id="GO:0016887">
    <property type="term" value="F:ATP hydrolysis activity"/>
    <property type="evidence" value="ECO:0007669"/>
    <property type="project" value="InterPro"/>
</dbReference>
<dbReference type="PANTHER" id="PTHR30028">
    <property type="entry name" value="UPF0014 INNER MEMBRANE PROTEIN YBBM-RELATED"/>
    <property type="match status" value="1"/>
</dbReference>
<feature type="transmembrane region" description="Helical" evidence="9">
    <location>
        <begin position="274"/>
        <end position="295"/>
    </location>
</feature>
<dbReference type="PANTHER" id="PTHR30028:SF0">
    <property type="entry name" value="PROTEIN ALUMINUM SENSITIVE 3"/>
    <property type="match status" value="1"/>
</dbReference>
<dbReference type="InterPro" id="IPR005226">
    <property type="entry name" value="UPF0014_fam"/>
</dbReference>
<evidence type="ECO:0000256" key="2">
    <source>
        <dbReference type="ARBA" id="ARBA00005268"/>
    </source>
</evidence>
<dbReference type="InterPro" id="IPR003439">
    <property type="entry name" value="ABC_transporter-like_ATP-bd"/>
</dbReference>
<keyword evidence="5" id="KW-0067">ATP-binding</keyword>
<keyword evidence="7 9" id="KW-0472">Membrane</keyword>
<feature type="transmembrane region" description="Helical" evidence="9">
    <location>
        <begin position="210"/>
        <end position="232"/>
    </location>
</feature>
<protein>
    <submittedName>
        <fullName evidence="11">Protein aluminum SENSITIVE 3-related protein</fullName>
    </submittedName>
</protein>
<evidence type="ECO:0000256" key="3">
    <source>
        <dbReference type="ARBA" id="ARBA00022692"/>
    </source>
</evidence>
<dbReference type="InterPro" id="IPR017871">
    <property type="entry name" value="ABC_transporter-like_CS"/>
</dbReference>
<evidence type="ECO:0000256" key="8">
    <source>
        <dbReference type="SAM" id="MobiDB-lite"/>
    </source>
</evidence>
<comment type="caution">
    <text evidence="11">The sequence shown here is derived from an EMBL/GenBank/DDBJ whole genome shotgun (WGS) entry which is preliminary data.</text>
</comment>
<evidence type="ECO:0000256" key="5">
    <source>
        <dbReference type="ARBA" id="ARBA00022840"/>
    </source>
</evidence>
<feature type="transmembrane region" description="Helical" evidence="9">
    <location>
        <begin position="175"/>
        <end position="198"/>
    </location>
</feature>
<dbReference type="GO" id="GO:0005524">
    <property type="term" value="F:ATP binding"/>
    <property type="evidence" value="ECO:0007669"/>
    <property type="project" value="UniProtKB-KW"/>
</dbReference>
<gene>
    <name evidence="11" type="ORF">QTG54_014370</name>
</gene>
<feature type="transmembrane region" description="Helical" evidence="9">
    <location>
        <begin position="131"/>
        <end position="149"/>
    </location>
</feature>
<keyword evidence="4" id="KW-0547">Nucleotide-binding</keyword>
<evidence type="ECO:0000313" key="11">
    <source>
        <dbReference type="EMBL" id="KAK1734910.1"/>
    </source>
</evidence>
<dbReference type="Pfam" id="PF00005">
    <property type="entry name" value="ABC_tran"/>
    <property type="match status" value="1"/>
</dbReference>
<evidence type="ECO:0000256" key="7">
    <source>
        <dbReference type="ARBA" id="ARBA00023136"/>
    </source>
</evidence>
<dbReference type="SUPFAM" id="SSF52540">
    <property type="entry name" value="P-loop containing nucleoside triphosphate hydrolases"/>
    <property type="match status" value="1"/>
</dbReference>
<feature type="transmembrane region" description="Helical" evidence="9">
    <location>
        <begin position="307"/>
        <end position="330"/>
    </location>
</feature>
<feature type="compositionally biased region" description="Low complexity" evidence="8">
    <location>
        <begin position="41"/>
        <end position="50"/>
    </location>
</feature>
<dbReference type="EMBL" id="JATAAI010000036">
    <property type="protein sequence ID" value="KAK1734910.1"/>
    <property type="molecule type" value="Genomic_DNA"/>
</dbReference>
<feature type="transmembrane region" description="Helical" evidence="9">
    <location>
        <begin position="53"/>
        <end position="73"/>
    </location>
</feature>
<evidence type="ECO:0000313" key="12">
    <source>
        <dbReference type="Proteomes" id="UP001224775"/>
    </source>
</evidence>
<feature type="compositionally biased region" description="Polar residues" evidence="8">
    <location>
        <begin position="28"/>
        <end position="40"/>
    </location>
</feature>
<evidence type="ECO:0000256" key="1">
    <source>
        <dbReference type="ARBA" id="ARBA00004141"/>
    </source>
</evidence>
<proteinExistence type="inferred from homology"/>
<feature type="region of interest" description="Disordered" evidence="8">
    <location>
        <begin position="1"/>
        <end position="50"/>
    </location>
</feature>
<reference evidence="11" key="1">
    <citation type="submission" date="2023-06" db="EMBL/GenBank/DDBJ databases">
        <title>Survivors Of The Sea: Transcriptome response of Skeletonema marinoi to long-term dormancy.</title>
        <authorList>
            <person name="Pinder M.I.M."/>
            <person name="Kourtchenko O."/>
            <person name="Robertson E.K."/>
            <person name="Larsson T."/>
            <person name="Maumus F."/>
            <person name="Osuna-Cruz C.M."/>
            <person name="Vancaester E."/>
            <person name="Stenow R."/>
            <person name="Vandepoele K."/>
            <person name="Ploug H."/>
            <person name="Bruchert V."/>
            <person name="Godhe A."/>
            <person name="Topel M."/>
        </authorList>
    </citation>
    <scope>NUCLEOTIDE SEQUENCE</scope>
    <source>
        <strain evidence="11">R05AC</strain>
    </source>
</reference>
<dbReference type="PROSITE" id="PS00211">
    <property type="entry name" value="ABC_TRANSPORTER_1"/>
    <property type="match status" value="1"/>
</dbReference>
<evidence type="ECO:0000256" key="4">
    <source>
        <dbReference type="ARBA" id="ARBA00022741"/>
    </source>
</evidence>
<organism evidence="11 12">
    <name type="scientific">Skeletonema marinoi</name>
    <dbReference type="NCBI Taxonomy" id="267567"/>
    <lineage>
        <taxon>Eukaryota</taxon>
        <taxon>Sar</taxon>
        <taxon>Stramenopiles</taxon>
        <taxon>Ochrophyta</taxon>
        <taxon>Bacillariophyta</taxon>
        <taxon>Coscinodiscophyceae</taxon>
        <taxon>Thalassiosirophycidae</taxon>
        <taxon>Thalassiosirales</taxon>
        <taxon>Skeletonemataceae</taxon>
        <taxon>Skeletonema</taxon>
        <taxon>Skeletonema marinoi-dohrnii complex</taxon>
    </lineage>
</organism>
<dbReference type="Gene3D" id="3.40.50.300">
    <property type="entry name" value="P-loop containing nucleotide triphosphate hydrolases"/>
    <property type="match status" value="1"/>
</dbReference>
<sequence>MAIRKRAARGVNEEEQRLKNRAVESDDNNPSTTNKINENGKSSSSSKSSTDDLSLSSLIPAIIICTLVSVASYVSCESINLAEDIIVATIRTFVQLSLLAALLSPLFRFVENHHQNASKAAGGNVLSRYSAPIMVLAYVLCFMLPLAAYEASSRSKLTLRPTISNGSSNNNNNTVFLIVITALFTSVSTMAIVAIFLIIKPTPRYSPRHVIPLCGMLFNNSLSSISLALDILFTELQSKHRESIELMISFGANVWTATRTSFRSVLFSSMKPQINSMNVIGLVAIPGMLTGQVLGGSSPTHAARYQIMIMCLIMGAVFLSVSITVELVIWNAFDDRGALRDDWIMDNDSLRVSQLISSLWAISVFSQGGAGRQVSIDEMKALATPELIAVELSVEQAEATKQQPDDDASPLFGVDINGSYAMGSRSMAASFTIPANGTIAILRGESGIGKSTLLKTIAMLNTGFTPSSNSTMSLIGKDRESFHPTEWRKQVLYMPQNGASKLQGTPKSFLDFIASSHHIKHTSKASVLESLTTRTTQYMEEWNVASPLSKLSQPWMQLSGGESQRILLAIAMSTEPTVLLLDEPTSALDLQAKLAVERSLKAIAENGCAIVLVTHDEEQMNRLGTMWLSLGVL</sequence>
<comment type="similarity">
    <text evidence="2">Belongs to the UPF0014 family.</text>
</comment>
<name>A0AAD9D6Q5_9STRA</name>
<keyword evidence="3 9" id="KW-0812">Transmembrane</keyword>
<evidence type="ECO:0000256" key="6">
    <source>
        <dbReference type="ARBA" id="ARBA00022989"/>
    </source>
</evidence>
<keyword evidence="12" id="KW-1185">Reference proteome</keyword>
<dbReference type="Pfam" id="PF03649">
    <property type="entry name" value="UPF0014"/>
    <property type="match status" value="1"/>
</dbReference>
<feature type="domain" description="ABC transporter" evidence="10">
    <location>
        <begin position="411"/>
        <end position="632"/>
    </location>
</feature>
<accession>A0AAD9D6Q5</accession>
<dbReference type="Proteomes" id="UP001224775">
    <property type="component" value="Unassembled WGS sequence"/>
</dbReference>
<feature type="transmembrane region" description="Helical" evidence="9">
    <location>
        <begin position="85"/>
        <end position="110"/>
    </location>
</feature>
<comment type="subcellular location">
    <subcellularLocation>
        <location evidence="1">Membrane</location>
        <topology evidence="1">Multi-pass membrane protein</topology>
    </subcellularLocation>
</comment>
<evidence type="ECO:0000256" key="9">
    <source>
        <dbReference type="SAM" id="Phobius"/>
    </source>
</evidence>